<reference evidence="3 4" key="1">
    <citation type="submission" date="2014-02" db="EMBL/GenBank/DDBJ databases">
        <title>Aquamicrobium defluvii Genome sequencing.</title>
        <authorList>
            <person name="Wang X."/>
        </authorList>
    </citation>
    <scope>NUCLEOTIDE SEQUENCE [LARGE SCALE GENOMIC DNA]</scope>
    <source>
        <strain evidence="3 4">W13Z1</strain>
    </source>
</reference>
<dbReference type="SUPFAM" id="SSF52833">
    <property type="entry name" value="Thioredoxin-like"/>
    <property type="match status" value="1"/>
</dbReference>
<dbReference type="PANTHER" id="PTHR44051">
    <property type="entry name" value="GLUTATHIONE S-TRANSFERASE-RELATED"/>
    <property type="match status" value="1"/>
</dbReference>
<dbReference type="SFLD" id="SFLDG00358">
    <property type="entry name" value="Main_(cytGST)"/>
    <property type="match status" value="1"/>
</dbReference>
<dbReference type="GO" id="GO:0016740">
    <property type="term" value="F:transferase activity"/>
    <property type="evidence" value="ECO:0007669"/>
    <property type="project" value="UniProtKB-KW"/>
</dbReference>
<dbReference type="InterPro" id="IPR036282">
    <property type="entry name" value="Glutathione-S-Trfase_C_sf"/>
</dbReference>
<dbReference type="HOGENOM" id="CLU_011226_6_1_5"/>
<name>A0A011VHT2_9HYPH</name>
<feature type="domain" description="GST C-terminal" evidence="2">
    <location>
        <begin position="84"/>
        <end position="204"/>
    </location>
</feature>
<dbReference type="InterPro" id="IPR010987">
    <property type="entry name" value="Glutathione-S-Trfase_C-like"/>
</dbReference>
<dbReference type="SFLD" id="SFLDS00019">
    <property type="entry name" value="Glutathione_Transferase_(cytos"/>
    <property type="match status" value="1"/>
</dbReference>
<keyword evidence="3" id="KW-0808">Transferase</keyword>
<gene>
    <name evidence="3" type="ORF">BG36_04315</name>
</gene>
<dbReference type="CDD" id="cd03057">
    <property type="entry name" value="GST_N_Beta"/>
    <property type="match status" value="1"/>
</dbReference>
<dbReference type="Pfam" id="PF13409">
    <property type="entry name" value="GST_N_2"/>
    <property type="match status" value="1"/>
</dbReference>
<dbReference type="InterPro" id="IPR004045">
    <property type="entry name" value="Glutathione_S-Trfase_N"/>
</dbReference>
<evidence type="ECO:0000259" key="1">
    <source>
        <dbReference type="PROSITE" id="PS50404"/>
    </source>
</evidence>
<dbReference type="EMBL" id="JENY01000013">
    <property type="protein sequence ID" value="EXL07955.1"/>
    <property type="molecule type" value="Genomic_DNA"/>
</dbReference>
<evidence type="ECO:0000313" key="3">
    <source>
        <dbReference type="EMBL" id="EXL07955.1"/>
    </source>
</evidence>
<dbReference type="AlphaFoldDB" id="A0A011VHT2"/>
<evidence type="ECO:0000313" key="4">
    <source>
        <dbReference type="Proteomes" id="UP000019849"/>
    </source>
</evidence>
<sequence>MKLYYMPGACSLATHIVLEWIGIPYETKKLSHDELKADAYLRINPQGMVPALELNDGTVLTQNQATLGYLADTHPAAKLEGDGTPKGRAEVHHWLGLINSDLHPVFKPLFGATAYLGDEATIEKTKQNARKMARRLFELADKSLQKRDFIAGTRSIADAYLFVLASWTKNVGIDLSDLAGITRFQQRMQADPAVRKAMTAEGLA</sequence>
<dbReference type="InterPro" id="IPR004046">
    <property type="entry name" value="GST_C"/>
</dbReference>
<dbReference type="RefSeq" id="WP_035026799.1">
    <property type="nucleotide sequence ID" value="NZ_KK073887.1"/>
</dbReference>
<dbReference type="SFLD" id="SFLDG01150">
    <property type="entry name" value="Main.1:_Beta-like"/>
    <property type="match status" value="1"/>
</dbReference>
<dbReference type="SUPFAM" id="SSF47616">
    <property type="entry name" value="GST C-terminal domain-like"/>
    <property type="match status" value="1"/>
</dbReference>
<dbReference type="Gene3D" id="1.20.1050.10">
    <property type="match status" value="1"/>
</dbReference>
<dbReference type="InterPro" id="IPR036249">
    <property type="entry name" value="Thioredoxin-like_sf"/>
</dbReference>
<dbReference type="Gene3D" id="3.40.30.10">
    <property type="entry name" value="Glutaredoxin"/>
    <property type="match status" value="1"/>
</dbReference>
<accession>A0A011VHT2</accession>
<feature type="domain" description="GST N-terminal" evidence="1">
    <location>
        <begin position="1"/>
        <end position="78"/>
    </location>
</feature>
<dbReference type="eggNOG" id="COG0625">
    <property type="taxonomic scope" value="Bacteria"/>
</dbReference>
<proteinExistence type="predicted"/>
<protein>
    <submittedName>
        <fullName evidence="3">Glutathione S-transferase</fullName>
    </submittedName>
</protein>
<evidence type="ECO:0000259" key="2">
    <source>
        <dbReference type="PROSITE" id="PS50405"/>
    </source>
</evidence>
<dbReference type="Pfam" id="PF00043">
    <property type="entry name" value="GST_C"/>
    <property type="match status" value="1"/>
</dbReference>
<dbReference type="STRING" id="69279.BG36_04315"/>
<dbReference type="PROSITE" id="PS50405">
    <property type="entry name" value="GST_CTER"/>
    <property type="match status" value="1"/>
</dbReference>
<dbReference type="PROSITE" id="PS50404">
    <property type="entry name" value="GST_NTER"/>
    <property type="match status" value="1"/>
</dbReference>
<dbReference type="CDD" id="cd03188">
    <property type="entry name" value="GST_C_Beta"/>
    <property type="match status" value="1"/>
</dbReference>
<comment type="caution">
    <text evidence="3">The sequence shown here is derived from an EMBL/GenBank/DDBJ whole genome shotgun (WGS) entry which is preliminary data.</text>
</comment>
<dbReference type="InterPro" id="IPR040079">
    <property type="entry name" value="Glutathione_S-Trfase"/>
</dbReference>
<dbReference type="Proteomes" id="UP000019849">
    <property type="component" value="Unassembled WGS sequence"/>
</dbReference>
<organism evidence="3 4">
    <name type="scientific">Aquamicrobium defluvii</name>
    <dbReference type="NCBI Taxonomy" id="69279"/>
    <lineage>
        <taxon>Bacteria</taxon>
        <taxon>Pseudomonadati</taxon>
        <taxon>Pseudomonadota</taxon>
        <taxon>Alphaproteobacteria</taxon>
        <taxon>Hyphomicrobiales</taxon>
        <taxon>Phyllobacteriaceae</taxon>
        <taxon>Aquamicrobium</taxon>
    </lineage>
</organism>
<dbReference type="PANTHER" id="PTHR44051:SF8">
    <property type="entry name" value="GLUTATHIONE S-TRANSFERASE GSTA"/>
    <property type="match status" value="1"/>
</dbReference>
<dbReference type="PATRIC" id="fig|69279.3.peg.2261"/>